<evidence type="ECO:0000259" key="3">
    <source>
        <dbReference type="Pfam" id="PF14432"/>
    </source>
</evidence>
<keyword evidence="1" id="KW-0677">Repeat</keyword>
<dbReference type="Pfam" id="PF20431">
    <property type="entry name" value="E_motif"/>
    <property type="match status" value="1"/>
</dbReference>
<dbReference type="Pfam" id="PF01535">
    <property type="entry name" value="PPR"/>
    <property type="match status" value="1"/>
</dbReference>
<dbReference type="PROSITE" id="PS51375">
    <property type="entry name" value="PPR"/>
    <property type="match status" value="3"/>
</dbReference>
<dbReference type="InterPro" id="IPR046848">
    <property type="entry name" value="E_motif"/>
</dbReference>
<dbReference type="FunFam" id="1.25.40.10:FF:000348">
    <property type="entry name" value="Pentatricopeptide repeat-containing protein chloroplastic"/>
    <property type="match status" value="1"/>
</dbReference>
<gene>
    <name evidence="4" type="ORF">IFM89_035551</name>
</gene>
<dbReference type="Gene3D" id="1.25.40.10">
    <property type="entry name" value="Tetratricopeptide repeat domain"/>
    <property type="match status" value="3"/>
</dbReference>
<dbReference type="FunFam" id="1.25.40.10:FF:000184">
    <property type="entry name" value="Pentatricopeptide repeat-containing protein, chloroplastic"/>
    <property type="match status" value="1"/>
</dbReference>
<reference evidence="4 5" key="1">
    <citation type="submission" date="2020-10" db="EMBL/GenBank/DDBJ databases">
        <title>The Coptis chinensis genome and diversification of protoberbering-type alkaloids.</title>
        <authorList>
            <person name="Wang B."/>
            <person name="Shu S."/>
            <person name="Song C."/>
            <person name="Liu Y."/>
        </authorList>
    </citation>
    <scope>NUCLEOTIDE SEQUENCE [LARGE SCALE GENOMIC DNA]</scope>
    <source>
        <strain evidence="4">HL-2020</strain>
        <tissue evidence="4">Leaf</tissue>
    </source>
</reference>
<name>A0A835HZU7_9MAGN</name>
<dbReference type="NCBIfam" id="TIGR00756">
    <property type="entry name" value="PPR"/>
    <property type="match status" value="4"/>
</dbReference>
<evidence type="ECO:0000313" key="4">
    <source>
        <dbReference type="EMBL" id="KAF9607413.1"/>
    </source>
</evidence>
<dbReference type="PANTHER" id="PTHR47926">
    <property type="entry name" value="PENTATRICOPEPTIDE REPEAT-CONTAINING PROTEIN"/>
    <property type="match status" value="1"/>
</dbReference>
<feature type="repeat" description="PPR" evidence="2">
    <location>
        <begin position="138"/>
        <end position="172"/>
    </location>
</feature>
<proteinExistence type="predicted"/>
<evidence type="ECO:0000313" key="5">
    <source>
        <dbReference type="Proteomes" id="UP000631114"/>
    </source>
</evidence>
<dbReference type="GO" id="GO:0003723">
    <property type="term" value="F:RNA binding"/>
    <property type="evidence" value="ECO:0007669"/>
    <property type="project" value="InterPro"/>
</dbReference>
<organism evidence="4 5">
    <name type="scientific">Coptis chinensis</name>
    <dbReference type="NCBI Taxonomy" id="261450"/>
    <lineage>
        <taxon>Eukaryota</taxon>
        <taxon>Viridiplantae</taxon>
        <taxon>Streptophyta</taxon>
        <taxon>Embryophyta</taxon>
        <taxon>Tracheophyta</taxon>
        <taxon>Spermatophyta</taxon>
        <taxon>Magnoliopsida</taxon>
        <taxon>Ranunculales</taxon>
        <taxon>Ranunculaceae</taxon>
        <taxon>Coptidoideae</taxon>
        <taxon>Coptis</taxon>
    </lineage>
</organism>
<comment type="caution">
    <text evidence="4">The sequence shown here is derived from an EMBL/GenBank/DDBJ whole genome shotgun (WGS) entry which is preliminary data.</text>
</comment>
<feature type="repeat" description="PPR" evidence="2">
    <location>
        <begin position="200"/>
        <end position="234"/>
    </location>
</feature>
<dbReference type="GO" id="GO:0008270">
    <property type="term" value="F:zinc ion binding"/>
    <property type="evidence" value="ECO:0007669"/>
    <property type="project" value="InterPro"/>
</dbReference>
<dbReference type="Pfam" id="PF13041">
    <property type="entry name" value="PPR_2"/>
    <property type="match status" value="2"/>
</dbReference>
<dbReference type="PANTHER" id="PTHR47926:SF436">
    <property type="entry name" value="PENTATRICOPEPTIDE REPEAT-CONTAINING PROTEIN ELI1, CHLOROPLASTIC-LIKE ISOFORM X2"/>
    <property type="match status" value="1"/>
</dbReference>
<dbReference type="InterPro" id="IPR002885">
    <property type="entry name" value="PPR_rpt"/>
</dbReference>
<dbReference type="Pfam" id="PF14432">
    <property type="entry name" value="DYW_deaminase"/>
    <property type="match status" value="1"/>
</dbReference>
<dbReference type="EMBL" id="JADFTS010000005">
    <property type="protein sequence ID" value="KAF9607413.1"/>
    <property type="molecule type" value="Genomic_DNA"/>
</dbReference>
<sequence>MSRSNLIKLLQSPSTNTKQLKQLHAQLLLKTPPLKSSFYLCNSMLLAYANSTNPTDAFSFFITQMHEHVPNKFTFQFLLKACSKLRRVPVIAQVHLMVFKLGFSGFSSVMNSVLHCYVLCGRIREEGKVLFDEMPDRDVVSYNCLINGYAEVGDMSSAFQLFKKVECPSVVTWTAMVVGFCSNGDVMSGKRVFEEMPERDLVSWNAMISGYVKNRVPVEALQLFCQMQAENFKPNRVTISTILSACASLGALDTGKWIHVFIKKNGFLLDSFLGCALIDMYLKCGVVELALEVFRHLKEKNTCTWNALVNGLALNGHVKQVLDVFNEMRIDRSVRPDEVTFVGVLLACSHGGFIEEGRKHFYSTMKEYGITFMLEHYACMVDLLARGGMLEEAQDIIKGMHIAPDMVVWRALLGGCRIHKNVELAEQIISNMETPGSGDYVLLSNLYSSLRRWEDVEKVRDIMKEKGIEKMPGCSSIQIDNMIHEFISGDKSHPRYVVICEKLAVVEKRINADGYKAETSVILYDIDEEEKEQSLGHHSEKLAIGEIVVRDRIRFHDFKDGACSCNDYCLEVSSLVSNSPNNLRIQFLKA</sequence>
<evidence type="ECO:0000256" key="1">
    <source>
        <dbReference type="ARBA" id="ARBA00022737"/>
    </source>
</evidence>
<feature type="repeat" description="PPR" evidence="2">
    <location>
        <begin position="301"/>
        <end position="336"/>
    </location>
</feature>
<dbReference type="GO" id="GO:0009451">
    <property type="term" value="P:RNA modification"/>
    <property type="evidence" value="ECO:0007669"/>
    <property type="project" value="InterPro"/>
</dbReference>
<keyword evidence="5" id="KW-1185">Reference proteome</keyword>
<accession>A0A835HZU7</accession>
<dbReference type="AlphaFoldDB" id="A0A835HZU7"/>
<feature type="domain" description="DYW" evidence="3">
    <location>
        <begin position="546"/>
        <end position="568"/>
    </location>
</feature>
<dbReference type="Pfam" id="PF12854">
    <property type="entry name" value="PPR_1"/>
    <property type="match status" value="2"/>
</dbReference>
<evidence type="ECO:0000256" key="2">
    <source>
        <dbReference type="PROSITE-ProRule" id="PRU00708"/>
    </source>
</evidence>
<dbReference type="InterPro" id="IPR046960">
    <property type="entry name" value="PPR_At4g14850-like_plant"/>
</dbReference>
<dbReference type="InterPro" id="IPR032867">
    <property type="entry name" value="DYW_dom"/>
</dbReference>
<dbReference type="Proteomes" id="UP000631114">
    <property type="component" value="Unassembled WGS sequence"/>
</dbReference>
<dbReference type="InterPro" id="IPR011990">
    <property type="entry name" value="TPR-like_helical_dom_sf"/>
</dbReference>
<protein>
    <recommendedName>
        <fullName evidence="3">DYW domain-containing protein</fullName>
    </recommendedName>
</protein>
<dbReference type="OrthoDB" id="185373at2759"/>